<keyword evidence="2" id="KW-0812">Transmembrane</keyword>
<sequence>MDESKNETGKVGGVYTYFQSLTNLIPRRAKSLICGCVDDIILHSITSIFIKPFMSYVFLTTVVLVSIAGIAHHPLLFAFFSILTYANQHIVDMVITGLVKSASAIWVDAAVLWFIMSVHFFRERRRRLPRREWIARWDVITLGINAVVYLAPWAPQQDFVYVSASTTAPEDDGFRLTWGYYASLLLVLGQIEGAFAENIWQTRLDAQRTPKDRKYECLRRVWYGFRFWGWVVSNRAMIYLCNMAAWDAVVELVVWEYVPVAYGGLAYFGMIVGMLTHPEFTTPSRHPRPTKPTPSKHQSPRFRESLPLNTLPSTKMPPAAPTPSLDYTTSPSLLPYTLRFHPYNPPSNSSSSSTPPQEVFHTHRLCVGAAVLSPSLPTSTSPLKILLLQRSAKESALPHKWELPGGAAESLDSDSLASAARELWEETGLRAKNFVALVGCYQWEGAGAGEGAQAVAGDQAWGLSRGGVGIIEVGRLSDDGAVTGEGKGEEGAAAGDGVVKDSHKFFKGRDAWRKYTYLVEAETTGEGEMKVEIDPEEHDDFVWATEEEVRADRCGERVFEWTSEHQKLDILRAFEIARGKK</sequence>
<feature type="transmembrane region" description="Helical" evidence="2">
    <location>
        <begin position="103"/>
        <end position="121"/>
    </location>
</feature>
<protein>
    <submittedName>
        <fullName evidence="4">NUDIX domain-containing protein</fullName>
    </submittedName>
</protein>
<evidence type="ECO:0000256" key="2">
    <source>
        <dbReference type="SAM" id="Phobius"/>
    </source>
</evidence>
<feature type="transmembrane region" description="Helical" evidence="2">
    <location>
        <begin position="178"/>
        <end position="200"/>
    </location>
</feature>
<dbReference type="PANTHER" id="PTHR43736:SF1">
    <property type="entry name" value="DIHYDRONEOPTERIN TRIPHOSPHATE DIPHOSPHATASE"/>
    <property type="match status" value="1"/>
</dbReference>
<feature type="transmembrane region" description="Helical" evidence="2">
    <location>
        <begin position="221"/>
        <end position="245"/>
    </location>
</feature>
<dbReference type="InterPro" id="IPR000086">
    <property type="entry name" value="NUDIX_hydrolase_dom"/>
</dbReference>
<feature type="domain" description="Nudix hydrolase" evidence="3">
    <location>
        <begin position="362"/>
        <end position="569"/>
    </location>
</feature>
<accession>A0A9P7RH65</accession>
<dbReference type="InterPro" id="IPR015797">
    <property type="entry name" value="NUDIX_hydrolase-like_dom_sf"/>
</dbReference>
<feature type="transmembrane region" description="Helical" evidence="2">
    <location>
        <begin position="257"/>
        <end position="276"/>
    </location>
</feature>
<dbReference type="EMBL" id="JAESDN010000001">
    <property type="protein sequence ID" value="KAG7058291.1"/>
    <property type="molecule type" value="Genomic_DNA"/>
</dbReference>
<dbReference type="Proteomes" id="UP000699042">
    <property type="component" value="Unassembled WGS sequence"/>
</dbReference>
<dbReference type="AlphaFoldDB" id="A0A9P7RH65"/>
<proteinExistence type="predicted"/>
<gene>
    <name evidence="4" type="ORF">JMJ77_005668</name>
</gene>
<evidence type="ECO:0000256" key="1">
    <source>
        <dbReference type="SAM" id="MobiDB-lite"/>
    </source>
</evidence>
<evidence type="ECO:0000313" key="5">
    <source>
        <dbReference type="Proteomes" id="UP000699042"/>
    </source>
</evidence>
<comment type="caution">
    <text evidence="4">The sequence shown here is derived from an EMBL/GenBank/DDBJ whole genome shotgun (WGS) entry which is preliminary data.</text>
</comment>
<name>A0A9P7RH65_9PEZI</name>
<dbReference type="SUPFAM" id="SSF55811">
    <property type="entry name" value="Nudix"/>
    <property type="match status" value="1"/>
</dbReference>
<organism evidence="4 5">
    <name type="scientific">Colletotrichum scovillei</name>
    <dbReference type="NCBI Taxonomy" id="1209932"/>
    <lineage>
        <taxon>Eukaryota</taxon>
        <taxon>Fungi</taxon>
        <taxon>Dikarya</taxon>
        <taxon>Ascomycota</taxon>
        <taxon>Pezizomycotina</taxon>
        <taxon>Sordariomycetes</taxon>
        <taxon>Hypocreomycetidae</taxon>
        <taxon>Glomerellales</taxon>
        <taxon>Glomerellaceae</taxon>
        <taxon>Colletotrichum</taxon>
        <taxon>Colletotrichum acutatum species complex</taxon>
    </lineage>
</organism>
<keyword evidence="2" id="KW-1133">Transmembrane helix</keyword>
<keyword evidence="5" id="KW-1185">Reference proteome</keyword>
<feature type="region of interest" description="Disordered" evidence="1">
    <location>
        <begin position="281"/>
        <end position="324"/>
    </location>
</feature>
<evidence type="ECO:0000313" key="4">
    <source>
        <dbReference type="EMBL" id="KAG7058291.1"/>
    </source>
</evidence>
<feature type="transmembrane region" description="Helical" evidence="2">
    <location>
        <begin position="56"/>
        <end position="83"/>
    </location>
</feature>
<feature type="transmembrane region" description="Helical" evidence="2">
    <location>
        <begin position="133"/>
        <end position="151"/>
    </location>
</feature>
<keyword evidence="2" id="KW-0472">Membrane</keyword>
<reference evidence="4" key="1">
    <citation type="submission" date="2021-05" db="EMBL/GenBank/DDBJ databases">
        <title>Comparative genomics of three Colletotrichum scovillei strains and genetic complementation revealed genes involved fungal growth and virulence on chili pepper.</title>
        <authorList>
            <person name="Hsieh D.-K."/>
            <person name="Chuang S.-C."/>
            <person name="Chen C.-Y."/>
            <person name="Chao Y.-T."/>
            <person name="Lu M.-Y.J."/>
            <person name="Lee M.-H."/>
            <person name="Shih M.-C."/>
        </authorList>
    </citation>
    <scope>NUCLEOTIDE SEQUENCE</scope>
    <source>
        <strain evidence="4">Coll-153</strain>
    </source>
</reference>
<dbReference type="Pfam" id="PF00293">
    <property type="entry name" value="NUDIX"/>
    <property type="match status" value="1"/>
</dbReference>
<dbReference type="Gene3D" id="3.90.79.10">
    <property type="entry name" value="Nucleoside Triphosphate Pyrophosphohydrolase"/>
    <property type="match status" value="1"/>
</dbReference>
<evidence type="ECO:0000259" key="3">
    <source>
        <dbReference type="PROSITE" id="PS51462"/>
    </source>
</evidence>
<dbReference type="PANTHER" id="PTHR43736">
    <property type="entry name" value="ADP-RIBOSE PYROPHOSPHATASE"/>
    <property type="match status" value="1"/>
</dbReference>
<dbReference type="CDD" id="cd02883">
    <property type="entry name" value="NUDIX_Hydrolase"/>
    <property type="match status" value="1"/>
</dbReference>
<dbReference type="PROSITE" id="PS51462">
    <property type="entry name" value="NUDIX"/>
    <property type="match status" value="1"/>
</dbReference>